<keyword evidence="3 8" id="KW-1003">Cell membrane</keyword>
<dbReference type="InterPro" id="IPR004657">
    <property type="entry name" value="MenA"/>
</dbReference>
<comment type="caution">
    <text evidence="11">The sequence shown here is derived from an EMBL/GenBank/DDBJ whole genome shotgun (WGS) entry which is preliminary data.</text>
</comment>
<dbReference type="Proteomes" id="UP001501479">
    <property type="component" value="Unassembled WGS sequence"/>
</dbReference>
<dbReference type="PIRSF" id="PIRSF005355">
    <property type="entry name" value="UBIAD1"/>
    <property type="match status" value="1"/>
</dbReference>
<keyword evidence="4 8" id="KW-0808">Transferase</keyword>
<dbReference type="InterPro" id="IPR026046">
    <property type="entry name" value="UBIAD1"/>
</dbReference>
<accession>A0ABP7EL09</accession>
<comment type="subcellular location">
    <subcellularLocation>
        <location evidence="8">Cell membrane</location>
        <topology evidence="8">Multi-pass membrane protein</topology>
    </subcellularLocation>
    <subcellularLocation>
        <location evidence="1">Membrane</location>
        <topology evidence="1">Multi-pass membrane protein</topology>
    </subcellularLocation>
</comment>
<comment type="function">
    <text evidence="8">Conversion of 1,4-dihydroxy-2-naphthoate (DHNA) to demethylmenaquinone (DMK).</text>
</comment>
<keyword evidence="10" id="KW-0732">Signal</keyword>
<comment type="pathway">
    <text evidence="8">Quinol/quinone metabolism; menaquinone biosynthesis; menaquinol from 1,4-dihydroxy-2-naphthoate: step 1/2.</text>
</comment>
<evidence type="ECO:0000313" key="11">
    <source>
        <dbReference type="EMBL" id="GAA3718513.1"/>
    </source>
</evidence>
<keyword evidence="12" id="KW-1185">Reference proteome</keyword>
<feature type="transmembrane region" description="Helical" evidence="8">
    <location>
        <begin position="92"/>
        <end position="112"/>
    </location>
</feature>
<evidence type="ECO:0000313" key="12">
    <source>
        <dbReference type="Proteomes" id="UP001501479"/>
    </source>
</evidence>
<dbReference type="RefSeq" id="WP_344965417.1">
    <property type="nucleotide sequence ID" value="NZ_BAABDS010000039.1"/>
</dbReference>
<sequence length="293" mass="30242">MSPQSWLLAIRPRTLPLAVASMLLGAGTAAQAGAFNGGVLTLALLTALLLQILSNLANDYGDGVRGTDSINRTGPTRVLASGLASPDQLRNAMIVTAALATGSGLLLLWAALGPDVGAWLGFMALGSCALLAALGYTLGRRPYGYLGLGDVAVFVFFGPVAVLGCSYLMQHRLSESAGWASLTAGLLAVAVLNINNIRDMDTDRQAGKHTLALRLGLRRARAYQLLLLGGAVLAGTRIMTEPGFVSLLALWPLARATQLVLTGQGAELNRALALTARGTLAFTGLLALGLVVG</sequence>
<comment type="similarity">
    <text evidence="8">Belongs to the MenA family. Type 1 subfamily.</text>
</comment>
<feature type="transmembrane region" description="Helical" evidence="8">
    <location>
        <begin position="118"/>
        <end position="139"/>
    </location>
</feature>
<keyword evidence="6 8" id="KW-1133">Transmembrane helix</keyword>
<keyword evidence="5 8" id="KW-0812">Transmembrane</keyword>
<dbReference type="CDD" id="cd13962">
    <property type="entry name" value="PT_UbiA_UBIAD1"/>
    <property type="match status" value="1"/>
</dbReference>
<dbReference type="InterPro" id="IPR000537">
    <property type="entry name" value="UbiA_prenyltransferase"/>
</dbReference>
<evidence type="ECO:0000256" key="9">
    <source>
        <dbReference type="NCBIfam" id="TIGR00751"/>
    </source>
</evidence>
<protein>
    <recommendedName>
        <fullName evidence="8 9">1,4-dihydroxy-2-naphthoate octaprenyltransferase</fullName>
        <shortName evidence="8">DHNA-octaprenyltransferase</shortName>
        <ecNumber evidence="8 9">2.5.1.74</ecNumber>
    </recommendedName>
</protein>
<dbReference type="EC" id="2.5.1.74" evidence="8 9"/>
<name>A0ABP7EL09_9GAMM</name>
<evidence type="ECO:0000256" key="10">
    <source>
        <dbReference type="SAM" id="SignalP"/>
    </source>
</evidence>
<keyword evidence="2 8" id="KW-0474">Menaquinone biosynthesis</keyword>
<evidence type="ECO:0000256" key="8">
    <source>
        <dbReference type="HAMAP-Rule" id="MF_01937"/>
    </source>
</evidence>
<evidence type="ECO:0000256" key="7">
    <source>
        <dbReference type="ARBA" id="ARBA00023136"/>
    </source>
</evidence>
<feature type="signal peptide" evidence="10">
    <location>
        <begin position="1"/>
        <end position="32"/>
    </location>
</feature>
<evidence type="ECO:0000256" key="2">
    <source>
        <dbReference type="ARBA" id="ARBA00022428"/>
    </source>
</evidence>
<organism evidence="11 12">
    <name type="scientific">Oceanisphaera sediminis</name>
    <dbReference type="NCBI Taxonomy" id="981381"/>
    <lineage>
        <taxon>Bacteria</taxon>
        <taxon>Pseudomonadati</taxon>
        <taxon>Pseudomonadota</taxon>
        <taxon>Gammaproteobacteria</taxon>
        <taxon>Aeromonadales</taxon>
        <taxon>Aeromonadaceae</taxon>
        <taxon>Oceanisphaera</taxon>
    </lineage>
</organism>
<evidence type="ECO:0000256" key="3">
    <source>
        <dbReference type="ARBA" id="ARBA00022475"/>
    </source>
</evidence>
<feature type="transmembrane region" description="Helical" evidence="8">
    <location>
        <begin position="271"/>
        <end position="292"/>
    </location>
</feature>
<dbReference type="PANTHER" id="PTHR13929:SF0">
    <property type="entry name" value="UBIA PRENYLTRANSFERASE DOMAIN-CONTAINING PROTEIN 1"/>
    <property type="match status" value="1"/>
</dbReference>
<feature type="transmembrane region" description="Helical" evidence="8">
    <location>
        <begin position="225"/>
        <end position="251"/>
    </location>
</feature>
<comment type="catalytic activity">
    <reaction evidence="8">
        <text>an all-trans-polyprenyl diphosphate + 1,4-dihydroxy-2-naphthoate + H(+) = a 2-demethylmenaquinol + CO2 + diphosphate</text>
        <dbReference type="Rhea" id="RHEA:26478"/>
        <dbReference type="Rhea" id="RHEA-COMP:9563"/>
        <dbReference type="Rhea" id="RHEA-COMP:9564"/>
        <dbReference type="ChEBI" id="CHEBI:11173"/>
        <dbReference type="ChEBI" id="CHEBI:15378"/>
        <dbReference type="ChEBI" id="CHEBI:16526"/>
        <dbReference type="ChEBI" id="CHEBI:33019"/>
        <dbReference type="ChEBI" id="CHEBI:55437"/>
        <dbReference type="ChEBI" id="CHEBI:58914"/>
        <dbReference type="EC" id="2.5.1.74"/>
    </reaction>
</comment>
<dbReference type="Pfam" id="PF01040">
    <property type="entry name" value="UbiA"/>
    <property type="match status" value="1"/>
</dbReference>
<dbReference type="Gene3D" id="1.10.357.140">
    <property type="entry name" value="UbiA prenyltransferase"/>
    <property type="match status" value="1"/>
</dbReference>
<dbReference type="EMBL" id="BAABDS010000039">
    <property type="protein sequence ID" value="GAA3718513.1"/>
    <property type="molecule type" value="Genomic_DNA"/>
</dbReference>
<dbReference type="PANTHER" id="PTHR13929">
    <property type="entry name" value="1,4-DIHYDROXY-2-NAPHTHOATE OCTAPRENYLTRANSFERASE"/>
    <property type="match status" value="1"/>
</dbReference>
<dbReference type="HAMAP" id="MF_01937">
    <property type="entry name" value="MenA_1"/>
    <property type="match status" value="1"/>
</dbReference>
<feature type="transmembrane region" description="Helical" evidence="8">
    <location>
        <begin position="39"/>
        <end position="57"/>
    </location>
</feature>
<evidence type="ECO:0000256" key="6">
    <source>
        <dbReference type="ARBA" id="ARBA00022989"/>
    </source>
</evidence>
<keyword evidence="7 8" id="KW-0472">Membrane</keyword>
<gene>
    <name evidence="8" type="primary">menA</name>
    <name evidence="11" type="ORF">GCM10022421_28360</name>
</gene>
<dbReference type="NCBIfam" id="TIGR00751">
    <property type="entry name" value="menA"/>
    <property type="match status" value="1"/>
</dbReference>
<proteinExistence type="inferred from homology"/>
<dbReference type="InterPro" id="IPR044878">
    <property type="entry name" value="UbiA_sf"/>
</dbReference>
<evidence type="ECO:0000256" key="5">
    <source>
        <dbReference type="ARBA" id="ARBA00022692"/>
    </source>
</evidence>
<evidence type="ECO:0000256" key="4">
    <source>
        <dbReference type="ARBA" id="ARBA00022679"/>
    </source>
</evidence>
<evidence type="ECO:0000256" key="1">
    <source>
        <dbReference type="ARBA" id="ARBA00004141"/>
    </source>
</evidence>
<feature type="chain" id="PRO_5047240515" description="1,4-dihydroxy-2-naphthoate octaprenyltransferase" evidence="10">
    <location>
        <begin position="33"/>
        <end position="293"/>
    </location>
</feature>
<reference evidence="12" key="1">
    <citation type="journal article" date="2019" name="Int. J. Syst. Evol. Microbiol.">
        <title>The Global Catalogue of Microorganisms (GCM) 10K type strain sequencing project: providing services to taxonomists for standard genome sequencing and annotation.</title>
        <authorList>
            <consortium name="The Broad Institute Genomics Platform"/>
            <consortium name="The Broad Institute Genome Sequencing Center for Infectious Disease"/>
            <person name="Wu L."/>
            <person name="Ma J."/>
        </authorList>
    </citation>
    <scope>NUCLEOTIDE SEQUENCE [LARGE SCALE GENOMIC DNA]</scope>
    <source>
        <strain evidence="12">JCM 17329</strain>
    </source>
</reference>
<feature type="transmembrane region" description="Helical" evidence="8">
    <location>
        <begin position="176"/>
        <end position="194"/>
    </location>
</feature>
<feature type="transmembrane region" description="Helical" evidence="8">
    <location>
        <begin position="151"/>
        <end position="170"/>
    </location>
</feature>